<feature type="region of interest" description="Disordered" evidence="6">
    <location>
        <begin position="465"/>
        <end position="497"/>
    </location>
</feature>
<evidence type="ECO:0000256" key="5">
    <source>
        <dbReference type="ARBA" id="ARBA00023181"/>
    </source>
</evidence>
<organism evidence="8">
    <name type="scientific">uncultured Gemmatimonadaceae bacterium</name>
    <dbReference type="NCBI Taxonomy" id="246130"/>
    <lineage>
        <taxon>Bacteria</taxon>
        <taxon>Pseudomonadati</taxon>
        <taxon>Gemmatimonadota</taxon>
        <taxon>Gemmatimonadia</taxon>
        <taxon>Gemmatimonadales</taxon>
        <taxon>Gemmatimonadaceae</taxon>
        <taxon>environmental samples</taxon>
    </lineage>
</organism>
<dbReference type="AlphaFoldDB" id="A0A6J4L7K2"/>
<evidence type="ECO:0000256" key="4">
    <source>
        <dbReference type="ARBA" id="ARBA00023171"/>
    </source>
</evidence>
<dbReference type="EC" id="1.18.-.-" evidence="8"/>
<evidence type="ECO:0000259" key="7">
    <source>
        <dbReference type="Pfam" id="PF00148"/>
    </source>
</evidence>
<reference evidence="8" key="1">
    <citation type="submission" date="2020-02" db="EMBL/GenBank/DDBJ databases">
        <authorList>
            <person name="Meier V. D."/>
        </authorList>
    </citation>
    <scope>NUCLEOTIDE SEQUENCE</scope>
    <source>
        <strain evidence="8">AVDCRST_MAG40</strain>
    </source>
</reference>
<dbReference type="InterPro" id="IPR010245">
    <property type="entry name" value="BchY"/>
</dbReference>
<dbReference type="PANTHER" id="PTHR39429">
    <property type="entry name" value="LIGHT-INDEPENDENT PROTOCHLOROPHYLLIDE REDUCTASE SUBUNIT N"/>
    <property type="match status" value="1"/>
</dbReference>
<dbReference type="GO" id="GO:0016020">
    <property type="term" value="C:membrane"/>
    <property type="evidence" value="ECO:0007669"/>
    <property type="project" value="InterPro"/>
</dbReference>
<dbReference type="InterPro" id="IPR050293">
    <property type="entry name" value="LIPOR_BchN/ChlN"/>
</dbReference>
<proteinExistence type="predicted"/>
<name>A0A6J4L7K2_9BACT</name>
<feature type="region of interest" description="Disordered" evidence="6">
    <location>
        <begin position="1"/>
        <end position="27"/>
    </location>
</feature>
<keyword evidence="3 8" id="KW-0560">Oxidoreductase</keyword>
<keyword evidence="2" id="KW-0602">Photosynthesis</keyword>
<dbReference type="Pfam" id="PF00148">
    <property type="entry name" value="Oxidored_nitro"/>
    <property type="match status" value="1"/>
</dbReference>
<keyword evidence="4" id="KW-0149">Chlorophyll biosynthesis</keyword>
<dbReference type="GO" id="GO:0015979">
    <property type="term" value="P:photosynthesis"/>
    <property type="evidence" value="ECO:0007669"/>
    <property type="project" value="UniProtKB-KW"/>
</dbReference>
<evidence type="ECO:0000256" key="6">
    <source>
        <dbReference type="SAM" id="MobiDB-lite"/>
    </source>
</evidence>
<evidence type="ECO:0000256" key="2">
    <source>
        <dbReference type="ARBA" id="ARBA00022531"/>
    </source>
</evidence>
<gene>
    <name evidence="8" type="ORF">AVDCRST_MAG40-1700</name>
</gene>
<dbReference type="InterPro" id="IPR000510">
    <property type="entry name" value="Nase/OxRdtase_comp1"/>
</dbReference>
<dbReference type="UniPathway" id="UPA00669"/>
<dbReference type="NCBIfam" id="TIGR02015">
    <property type="entry name" value="BchY"/>
    <property type="match status" value="1"/>
</dbReference>
<feature type="domain" description="Nitrogenase/oxidoreductase component 1" evidence="7">
    <location>
        <begin position="53"/>
        <end position="438"/>
    </location>
</feature>
<evidence type="ECO:0000256" key="1">
    <source>
        <dbReference type="ARBA" id="ARBA00004800"/>
    </source>
</evidence>
<evidence type="ECO:0000313" key="8">
    <source>
        <dbReference type="EMBL" id="CAA9326009.1"/>
    </source>
</evidence>
<dbReference type="GO" id="GO:0030494">
    <property type="term" value="P:bacteriochlorophyll biosynthetic process"/>
    <property type="evidence" value="ECO:0007669"/>
    <property type="project" value="UniProtKB-UniPathway"/>
</dbReference>
<dbReference type="InterPro" id="IPR016209">
    <property type="entry name" value="Protochlorophyllide_Rdtase"/>
</dbReference>
<comment type="pathway">
    <text evidence="1">Porphyrin-containing compound metabolism; bacteriochlorophyll biosynthesis.</text>
</comment>
<dbReference type="EMBL" id="CADCTX010000530">
    <property type="protein sequence ID" value="CAA9326009.1"/>
    <property type="molecule type" value="Genomic_DNA"/>
</dbReference>
<dbReference type="SUPFAM" id="SSF53807">
    <property type="entry name" value="Helical backbone' metal receptor"/>
    <property type="match status" value="1"/>
</dbReference>
<dbReference type="Gene3D" id="3.40.50.1980">
    <property type="entry name" value="Nitrogenase molybdenum iron protein domain"/>
    <property type="match status" value="2"/>
</dbReference>
<dbReference type="PANTHER" id="PTHR39429:SF3">
    <property type="entry name" value="LIGHT-INDEPENDENT PROTOCHLOROPHYLLIDE REDUCTASE SUBUNIT N"/>
    <property type="match status" value="1"/>
</dbReference>
<keyword evidence="5" id="KW-0077">Bacteriochlorophyll biosynthesis</keyword>
<dbReference type="GO" id="GO:0016731">
    <property type="term" value="F:oxidoreductase activity, acting on iron-sulfur proteins as donors, NAD or NADP as acceptor"/>
    <property type="evidence" value="ECO:0007669"/>
    <property type="project" value="InterPro"/>
</dbReference>
<sequence>MTAPEAAAEAGGGCHGGRETMQEAARAAGKGAAMERLMADYPRGPHDQPQSMCPAFGSLRVGLRMRRVATILSGSACCVYGLTFTSHFYGARRSVGYVPFNSETLVTGRLFEDIRDAVHETARPDEYDAVVVINLCVPTASGVPLDLLPKQINGVRVIGIDVPGFGVPTHAEAKDVLAGAMLRYARLEAEAGPVARPRGAVSDEPSVALIGELFPADPPGLGALLAPMGLRLAPGLPAREWRDLYGALDCVAAAAVHPFYTATVREFRAAGRPVVASGPVGVDGTAAWLEAIGCATGLPADAAKARALPAIRAVLDANPINARVTVSGYEGSELLVARLLLEAGAEVPYVGTACPRTEWSDPDRDWLQARGTHVQYRASLEQDMSAMREVKPDLALGTTPLVQAAKEMGVPALYFTNMVSARPLFGPAGAASLASIVAAQTRGRERFGRMVSFFEGVGTAEGAGYGFTGKPVEPPGFRDRQRRQRAARAKAAEAVGS</sequence>
<accession>A0A6J4L7K2</accession>
<dbReference type="PIRSF" id="PIRSF000163">
    <property type="entry name" value="PCP_ChlB"/>
    <property type="match status" value="1"/>
</dbReference>
<protein>
    <submittedName>
        <fullName evidence="8">Chlorophyllide reductase subunit BchY</fullName>
        <ecNumber evidence="8">1.18.-.-</ecNumber>
    </submittedName>
</protein>
<evidence type="ECO:0000256" key="3">
    <source>
        <dbReference type="ARBA" id="ARBA00023002"/>
    </source>
</evidence>